<dbReference type="SUPFAM" id="SSF50630">
    <property type="entry name" value="Acid proteases"/>
    <property type="match status" value="1"/>
</dbReference>
<proteinExistence type="predicted"/>
<dbReference type="EMBL" id="BGZN01000027">
    <property type="protein sequence ID" value="GBR74046.1"/>
    <property type="molecule type" value="Genomic_DNA"/>
</dbReference>
<evidence type="ECO:0000313" key="2">
    <source>
        <dbReference type="Proteomes" id="UP000269352"/>
    </source>
</evidence>
<dbReference type="GO" id="GO:0008233">
    <property type="term" value="F:peptidase activity"/>
    <property type="evidence" value="ECO:0007669"/>
    <property type="project" value="UniProtKB-KW"/>
</dbReference>
<reference evidence="1 2" key="1">
    <citation type="journal article" date="2019" name="ISME J.">
        <title>Genome analyses of uncultured TG2/ZB3 bacteria in 'Margulisbacteria' specifically attached to ectosymbiotic spirochetes of protists in the termite gut.</title>
        <authorList>
            <person name="Utami Y.D."/>
            <person name="Kuwahara H."/>
            <person name="Igai K."/>
            <person name="Murakami T."/>
            <person name="Sugaya K."/>
            <person name="Morikawa T."/>
            <person name="Nagura Y."/>
            <person name="Yuki M."/>
            <person name="Deevong P."/>
            <person name="Inoue T."/>
            <person name="Kihara K."/>
            <person name="Lo N."/>
            <person name="Yamada A."/>
            <person name="Ohkuma M."/>
            <person name="Hongoh Y."/>
        </authorList>
    </citation>
    <scope>NUCLEOTIDE SEQUENCE [LARGE SCALE GENOMIC DNA]</scope>
    <source>
        <strain evidence="1">NkOx7-01</strain>
    </source>
</reference>
<organism evidence="1 2">
    <name type="scientific">Termititenax aidoneus</name>
    <dbReference type="NCBI Taxonomy" id="2218524"/>
    <lineage>
        <taxon>Bacteria</taxon>
        <taxon>Bacillati</taxon>
        <taxon>Candidatus Margulisiibacteriota</taxon>
        <taxon>Candidatus Termititenacia</taxon>
        <taxon>Candidatus Termititenacales</taxon>
        <taxon>Candidatus Termititenacaceae</taxon>
        <taxon>Candidatus Termititenax</taxon>
    </lineage>
</organism>
<dbReference type="Gene3D" id="2.40.70.10">
    <property type="entry name" value="Acid Proteases"/>
    <property type="match status" value="1"/>
</dbReference>
<evidence type="ECO:0000313" key="1">
    <source>
        <dbReference type="EMBL" id="GBR74046.1"/>
    </source>
</evidence>
<dbReference type="AlphaFoldDB" id="A0A388TCB0"/>
<dbReference type="InterPro" id="IPR021109">
    <property type="entry name" value="Peptidase_aspartic_dom_sf"/>
</dbReference>
<name>A0A388TCB0_TERA1</name>
<comment type="caution">
    <text evidence="1">The sequence shown here is derived from an EMBL/GenBank/DDBJ whole genome shotgun (WGS) entry which is preliminary data.</text>
</comment>
<dbReference type="GO" id="GO:0006508">
    <property type="term" value="P:proteolysis"/>
    <property type="evidence" value="ECO:0007669"/>
    <property type="project" value="UniProtKB-KW"/>
</dbReference>
<gene>
    <name evidence="1" type="ORF">NO1_1281</name>
</gene>
<dbReference type="Proteomes" id="UP000269352">
    <property type="component" value="Unassembled WGS sequence"/>
</dbReference>
<keyword evidence="2" id="KW-1185">Reference proteome</keyword>
<sequence length="172" mass="18499">MGQYSSISTVFQPSKPLPPDTIIKAGYSPFPLMLYGLNIPVNISTASIFRQPNNPSPLPLKTISVMAHFDTGASITSIDIEIAKYLGLIPVGQSPSQTAAGIQIMPNYVIDISFPNTQLSSLKNLPIGSAKLNFKHGATNDPKNMGLLIGRNIMALWNIVWNGPTSSVFISD</sequence>
<protein>
    <submittedName>
        <fullName evidence="1">Cellular and retroviral pepsin-like aspartate proteases</fullName>
    </submittedName>
</protein>
<accession>A0A388TCB0</accession>